<evidence type="ECO:0000256" key="2">
    <source>
        <dbReference type="PROSITE-ProRule" id="PRU00169"/>
    </source>
</evidence>
<dbReference type="OrthoDB" id="9800897at2"/>
<dbReference type="InterPro" id="IPR011006">
    <property type="entry name" value="CheY-like_superfamily"/>
</dbReference>
<name>Q0ABS6_ALKEH</name>
<dbReference type="Proteomes" id="UP000001962">
    <property type="component" value="Chromosome"/>
</dbReference>
<dbReference type="PROSITE" id="PS50110">
    <property type="entry name" value="RESPONSE_REGULATORY"/>
    <property type="match status" value="1"/>
</dbReference>
<accession>Q0ABS6</accession>
<dbReference type="PANTHER" id="PTHR44591:SF20">
    <property type="entry name" value="PROTEIN PILH"/>
    <property type="match status" value="1"/>
</dbReference>
<reference evidence="5" key="1">
    <citation type="submission" date="2006-08" db="EMBL/GenBank/DDBJ databases">
        <title>Complete sequence of Alkalilimnicola ehrilichei MLHE-1.</title>
        <authorList>
            <person name="Copeland A."/>
            <person name="Lucas S."/>
            <person name="Lapidus A."/>
            <person name="Barry K."/>
            <person name="Detter J.C."/>
            <person name="Glavina del Rio T."/>
            <person name="Hammon N."/>
            <person name="Israni S."/>
            <person name="Dalin E."/>
            <person name="Tice H."/>
            <person name="Pitluck S."/>
            <person name="Sims D."/>
            <person name="Brettin T."/>
            <person name="Bruce D."/>
            <person name="Han C."/>
            <person name="Tapia R."/>
            <person name="Gilna P."/>
            <person name="Schmutz J."/>
            <person name="Larimer F."/>
            <person name="Land M."/>
            <person name="Hauser L."/>
            <person name="Kyrpides N."/>
            <person name="Mikhailova N."/>
            <person name="Oremland R.S."/>
            <person name="Hoeft S.E."/>
            <person name="Switzer-Blum J."/>
            <person name="Kulp T."/>
            <person name="King G."/>
            <person name="Tabita R."/>
            <person name="Witte B."/>
            <person name="Santini J.M."/>
            <person name="Basu P."/>
            <person name="Hollibaugh J.T."/>
            <person name="Xie G."/>
            <person name="Stolz J.F."/>
            <person name="Richardson P."/>
        </authorList>
    </citation>
    <scope>NUCLEOTIDE SEQUENCE [LARGE SCALE GENOMIC DNA]</scope>
    <source>
        <strain evidence="5">ATCC BAA-1101 / DSM 17681 / MLHE-1</strain>
    </source>
</reference>
<gene>
    <name evidence="4" type="ordered locus">Mlg_0356</name>
</gene>
<evidence type="ECO:0000313" key="4">
    <source>
        <dbReference type="EMBL" id="ABI55711.1"/>
    </source>
</evidence>
<dbReference type="Pfam" id="PF00072">
    <property type="entry name" value="Response_reg"/>
    <property type="match status" value="1"/>
</dbReference>
<dbReference type="PANTHER" id="PTHR44591">
    <property type="entry name" value="STRESS RESPONSE REGULATOR PROTEIN 1"/>
    <property type="match status" value="1"/>
</dbReference>
<dbReference type="InterPro" id="IPR050595">
    <property type="entry name" value="Bact_response_regulator"/>
</dbReference>
<dbReference type="EMBL" id="CP000453">
    <property type="protein sequence ID" value="ABI55711.1"/>
    <property type="molecule type" value="Genomic_DNA"/>
</dbReference>
<dbReference type="HOGENOM" id="CLU_000445_69_17_6"/>
<evidence type="ECO:0000259" key="3">
    <source>
        <dbReference type="PROSITE" id="PS50110"/>
    </source>
</evidence>
<dbReference type="Gene3D" id="3.40.50.2300">
    <property type="match status" value="1"/>
</dbReference>
<dbReference type="RefSeq" id="WP_011628107.1">
    <property type="nucleotide sequence ID" value="NC_008340.1"/>
</dbReference>
<proteinExistence type="predicted"/>
<dbReference type="SMART" id="SM00448">
    <property type="entry name" value="REC"/>
    <property type="match status" value="1"/>
</dbReference>
<keyword evidence="1 2" id="KW-0597">Phosphoprotein</keyword>
<feature type="modified residue" description="4-aspartylphosphate" evidence="2">
    <location>
        <position position="52"/>
    </location>
</feature>
<protein>
    <submittedName>
        <fullName evidence="4">Response regulator receiver protein</fullName>
    </submittedName>
</protein>
<sequence length="121" mass="13270">MARILVIDDSPTDLHAIRSILEGEGHQLIEAGDGEQGLEQARSAHPDLILMDIVMPGMNGFQATRRLNRDAETASIPVIMVSSKDQATDRIWAKRQGAVDYIAKPVERDELLQKVRAVLGG</sequence>
<evidence type="ECO:0000256" key="1">
    <source>
        <dbReference type="ARBA" id="ARBA00022553"/>
    </source>
</evidence>
<dbReference type="KEGG" id="aeh:Mlg_0356"/>
<dbReference type="AlphaFoldDB" id="Q0ABS6"/>
<evidence type="ECO:0000313" key="5">
    <source>
        <dbReference type="Proteomes" id="UP000001962"/>
    </source>
</evidence>
<organism evidence="4 5">
    <name type="scientific">Alkalilimnicola ehrlichii (strain ATCC BAA-1101 / DSM 17681 / MLHE-1)</name>
    <dbReference type="NCBI Taxonomy" id="187272"/>
    <lineage>
        <taxon>Bacteria</taxon>
        <taxon>Pseudomonadati</taxon>
        <taxon>Pseudomonadota</taxon>
        <taxon>Gammaproteobacteria</taxon>
        <taxon>Chromatiales</taxon>
        <taxon>Ectothiorhodospiraceae</taxon>
        <taxon>Alkalilimnicola</taxon>
    </lineage>
</organism>
<feature type="domain" description="Response regulatory" evidence="3">
    <location>
        <begin position="3"/>
        <end position="119"/>
    </location>
</feature>
<dbReference type="SUPFAM" id="SSF52172">
    <property type="entry name" value="CheY-like"/>
    <property type="match status" value="1"/>
</dbReference>
<dbReference type="GO" id="GO:0000160">
    <property type="term" value="P:phosphorelay signal transduction system"/>
    <property type="evidence" value="ECO:0007669"/>
    <property type="project" value="InterPro"/>
</dbReference>
<dbReference type="eggNOG" id="COG0745">
    <property type="taxonomic scope" value="Bacteria"/>
</dbReference>
<dbReference type="InterPro" id="IPR001789">
    <property type="entry name" value="Sig_transdc_resp-reg_receiver"/>
</dbReference>
<keyword evidence="5" id="KW-1185">Reference proteome</keyword>